<feature type="compositionally biased region" description="Basic and acidic residues" evidence="1">
    <location>
        <begin position="161"/>
        <end position="170"/>
    </location>
</feature>
<gene>
    <name evidence="2" type="ORF">AK812_SmicGene18448</name>
</gene>
<dbReference type="Proteomes" id="UP000186817">
    <property type="component" value="Unassembled WGS sequence"/>
</dbReference>
<accession>A0A1Q9DV42</accession>
<protein>
    <submittedName>
        <fullName evidence="2">Uncharacterized protein</fullName>
    </submittedName>
</protein>
<reference evidence="2 3" key="1">
    <citation type="submission" date="2016-02" db="EMBL/GenBank/DDBJ databases">
        <title>Genome analysis of coral dinoflagellate symbionts highlights evolutionary adaptations to a symbiotic lifestyle.</title>
        <authorList>
            <person name="Aranda M."/>
            <person name="Li Y."/>
            <person name="Liew Y.J."/>
            <person name="Baumgarten S."/>
            <person name="Simakov O."/>
            <person name="Wilson M."/>
            <person name="Piel J."/>
            <person name="Ashoor H."/>
            <person name="Bougouffa S."/>
            <person name="Bajic V.B."/>
            <person name="Ryu T."/>
            <person name="Ravasi T."/>
            <person name="Bayer T."/>
            <person name="Micklem G."/>
            <person name="Kim H."/>
            <person name="Bhak J."/>
            <person name="Lajeunesse T.C."/>
            <person name="Voolstra C.R."/>
        </authorList>
    </citation>
    <scope>NUCLEOTIDE SEQUENCE [LARGE SCALE GENOMIC DNA]</scope>
    <source>
        <strain evidence="2 3">CCMP2467</strain>
    </source>
</reference>
<sequence length="236" mass="25561">MATGRSGPVPIEGTTSIGVAIAELLPDGLLRDLTSKQKPKVLNTNITAQRAWMKFAIAQAVLLPYRLGMPAEEARFTVTSIFVRFSSTMEGMAMDSPMDPMTLTMVQFEKVRLAVPASADFQGRSLEGLSEVDVEVLLKGAFCFHTDKWQLTKKGKTRQKGKNDKGDKGRCFQNKAGPSQQPKRFTTAMPFKLRGGVLADDMGEAICYGVGLGEGTEAPASADVPEVVTLIVFLDL</sequence>
<evidence type="ECO:0000256" key="1">
    <source>
        <dbReference type="SAM" id="MobiDB-lite"/>
    </source>
</evidence>
<evidence type="ECO:0000313" key="3">
    <source>
        <dbReference type="Proteomes" id="UP000186817"/>
    </source>
</evidence>
<dbReference type="EMBL" id="LSRX01000376">
    <property type="protein sequence ID" value="OLP99036.1"/>
    <property type="molecule type" value="Genomic_DNA"/>
</dbReference>
<keyword evidence="3" id="KW-1185">Reference proteome</keyword>
<dbReference type="OrthoDB" id="10272210at2759"/>
<dbReference type="AlphaFoldDB" id="A0A1Q9DV42"/>
<name>A0A1Q9DV42_SYMMI</name>
<organism evidence="2 3">
    <name type="scientific">Symbiodinium microadriaticum</name>
    <name type="common">Dinoflagellate</name>
    <name type="synonym">Zooxanthella microadriatica</name>
    <dbReference type="NCBI Taxonomy" id="2951"/>
    <lineage>
        <taxon>Eukaryota</taxon>
        <taxon>Sar</taxon>
        <taxon>Alveolata</taxon>
        <taxon>Dinophyceae</taxon>
        <taxon>Suessiales</taxon>
        <taxon>Symbiodiniaceae</taxon>
        <taxon>Symbiodinium</taxon>
    </lineage>
</organism>
<feature type="region of interest" description="Disordered" evidence="1">
    <location>
        <begin position="154"/>
        <end position="183"/>
    </location>
</feature>
<evidence type="ECO:0000313" key="2">
    <source>
        <dbReference type="EMBL" id="OLP99036.1"/>
    </source>
</evidence>
<comment type="caution">
    <text evidence="2">The sequence shown here is derived from an EMBL/GenBank/DDBJ whole genome shotgun (WGS) entry which is preliminary data.</text>
</comment>
<proteinExistence type="predicted"/>